<dbReference type="Gene3D" id="1.10.1760.20">
    <property type="match status" value="1"/>
</dbReference>
<keyword evidence="3" id="KW-0472">Membrane</keyword>
<feature type="transmembrane region" description="Helical" evidence="3">
    <location>
        <begin position="155"/>
        <end position="173"/>
    </location>
</feature>
<evidence type="ECO:0000256" key="2">
    <source>
        <dbReference type="ARBA" id="ARBA00022989"/>
    </source>
</evidence>
<dbReference type="GO" id="GO:0016020">
    <property type="term" value="C:membrane"/>
    <property type="evidence" value="ECO:0007669"/>
    <property type="project" value="InterPro"/>
</dbReference>
<evidence type="ECO:0000256" key="3">
    <source>
        <dbReference type="SAM" id="Phobius"/>
    </source>
</evidence>
<dbReference type="Pfam" id="PF07155">
    <property type="entry name" value="ECF-ribofla_trS"/>
    <property type="match status" value="1"/>
</dbReference>
<gene>
    <name evidence="4" type="ORF">QI30_14605</name>
</gene>
<feature type="transmembrane region" description="Helical" evidence="3">
    <location>
        <begin position="67"/>
        <end position="93"/>
    </location>
</feature>
<accession>A0A433RRC1</accession>
<proteinExistence type="predicted"/>
<dbReference type="OrthoDB" id="411368at2"/>
<comment type="caution">
    <text evidence="4">The sequence shown here is derived from an EMBL/GenBank/DDBJ whole genome shotgun (WGS) entry which is preliminary data.</text>
</comment>
<reference evidence="4 5" key="1">
    <citation type="submission" date="2014-11" db="EMBL/GenBank/DDBJ databases">
        <title>Genome sequence and analysis of novel Kurthia sp.</title>
        <authorList>
            <person name="Lawson J.N."/>
            <person name="Gonzalez J.E."/>
            <person name="Rinauldi L."/>
            <person name="Xuan Z."/>
            <person name="Firman A."/>
            <person name="Shaddox L."/>
            <person name="Trudeau A."/>
            <person name="Shah S."/>
            <person name="Reiman D."/>
        </authorList>
    </citation>
    <scope>NUCLEOTIDE SEQUENCE [LARGE SCALE GENOMIC DNA]</scope>
    <source>
        <strain evidence="4 5">3B1D</strain>
    </source>
</reference>
<keyword evidence="5" id="KW-1185">Reference proteome</keyword>
<dbReference type="EMBL" id="JTFC01000036">
    <property type="protein sequence ID" value="RUS53731.1"/>
    <property type="molecule type" value="Genomic_DNA"/>
</dbReference>
<dbReference type="Proteomes" id="UP000288623">
    <property type="component" value="Unassembled WGS sequence"/>
</dbReference>
<feature type="transmembrane region" description="Helical" evidence="3">
    <location>
        <begin position="43"/>
        <end position="61"/>
    </location>
</feature>
<evidence type="ECO:0000313" key="5">
    <source>
        <dbReference type="Proteomes" id="UP000288623"/>
    </source>
</evidence>
<dbReference type="AlphaFoldDB" id="A0A433RRC1"/>
<feature type="transmembrane region" description="Helical" evidence="3">
    <location>
        <begin position="17"/>
        <end position="36"/>
    </location>
</feature>
<protein>
    <submittedName>
        <fullName evidence="4">Membrane protein</fullName>
    </submittedName>
</protein>
<sequence length="183" mass="19804">MQNVNGYSETHKRTLELVMTAVLIALVFVCTMLLNIKLPIKANGGLVHMGTAMLFITSILFGPKKGAYAGAIGMALFDMVGGWLLWAPITFVARGLQGYIVGKIAWAKGHKGNHMGLNIMAAVISMPVMIAVYYVGEGILYNNWVAPLASIPGDIVQNVIGLIVAIPLCAFLLKIPYFQNKLR</sequence>
<keyword evidence="2 3" id="KW-1133">Transmembrane helix</keyword>
<dbReference type="PANTHER" id="PTHR37815:SF3">
    <property type="entry name" value="UPF0397 PROTEIN SPR0429"/>
    <property type="match status" value="1"/>
</dbReference>
<organism evidence="4 5">
    <name type="scientific">Candidatus Kurthia intestinigallinarum</name>
    <dbReference type="NCBI Taxonomy" id="1562256"/>
    <lineage>
        <taxon>Bacteria</taxon>
        <taxon>Bacillati</taxon>
        <taxon>Bacillota</taxon>
        <taxon>Bacilli</taxon>
        <taxon>Bacillales</taxon>
        <taxon>Caryophanaceae</taxon>
        <taxon>Kurthia</taxon>
    </lineage>
</organism>
<evidence type="ECO:0000313" key="4">
    <source>
        <dbReference type="EMBL" id="RUS53731.1"/>
    </source>
</evidence>
<dbReference type="PANTHER" id="PTHR37815">
    <property type="entry name" value="UPF0397 PROTEIN BC_2624-RELATED"/>
    <property type="match status" value="1"/>
</dbReference>
<evidence type="ECO:0000256" key="1">
    <source>
        <dbReference type="ARBA" id="ARBA00022692"/>
    </source>
</evidence>
<dbReference type="InterPro" id="IPR009825">
    <property type="entry name" value="ECF_substrate-spec-like"/>
</dbReference>
<feature type="transmembrane region" description="Helical" evidence="3">
    <location>
        <begin position="114"/>
        <end position="135"/>
    </location>
</feature>
<name>A0A433RRC1_9BACL</name>
<keyword evidence="1 3" id="KW-0812">Transmembrane</keyword>
<dbReference type="RefSeq" id="WP_126991351.1">
    <property type="nucleotide sequence ID" value="NZ_JTFC01000036.1"/>
</dbReference>